<feature type="compositionally biased region" description="Polar residues" evidence="1">
    <location>
        <begin position="88"/>
        <end position="104"/>
    </location>
</feature>
<feature type="region of interest" description="Disordered" evidence="1">
    <location>
        <begin position="52"/>
        <end position="121"/>
    </location>
</feature>
<dbReference type="AlphaFoldDB" id="A0A1B6CYC7"/>
<reference evidence="2" key="1">
    <citation type="submission" date="2015-12" db="EMBL/GenBank/DDBJ databases">
        <title>De novo transcriptome assembly of four potential Pierce s Disease insect vectors from Arizona vineyards.</title>
        <authorList>
            <person name="Tassone E.E."/>
        </authorList>
    </citation>
    <scope>NUCLEOTIDE SEQUENCE</scope>
</reference>
<evidence type="ECO:0000313" key="2">
    <source>
        <dbReference type="EMBL" id="JAS18447.1"/>
    </source>
</evidence>
<dbReference type="EMBL" id="GEDC01018851">
    <property type="protein sequence ID" value="JAS18447.1"/>
    <property type="molecule type" value="Transcribed_RNA"/>
</dbReference>
<proteinExistence type="predicted"/>
<evidence type="ECO:0000256" key="1">
    <source>
        <dbReference type="SAM" id="MobiDB-lite"/>
    </source>
</evidence>
<protein>
    <submittedName>
        <fullName evidence="2">Uncharacterized protein</fullName>
    </submittedName>
</protein>
<accession>A0A1B6CYC7</accession>
<gene>
    <name evidence="2" type="ORF">g.18607</name>
</gene>
<feature type="non-terminal residue" evidence="2">
    <location>
        <position position="1"/>
    </location>
</feature>
<name>A0A1B6CYC7_9HEMI</name>
<sequence>FLLLFGREGRLVSLLPGPIRVQYLFHYLFTFSCAFLNMVSHIWTEGKGRLMQALSPTGSPRQDHDGSSSSNDEESSSSPPRKSRRFEQPSSTVTQSLPDISHNSHWTDDYSDDEESHHLSK</sequence>
<organism evidence="2">
    <name type="scientific">Clastoptera arizonana</name>
    <name type="common">Arizona spittle bug</name>
    <dbReference type="NCBI Taxonomy" id="38151"/>
    <lineage>
        <taxon>Eukaryota</taxon>
        <taxon>Metazoa</taxon>
        <taxon>Ecdysozoa</taxon>
        <taxon>Arthropoda</taxon>
        <taxon>Hexapoda</taxon>
        <taxon>Insecta</taxon>
        <taxon>Pterygota</taxon>
        <taxon>Neoptera</taxon>
        <taxon>Paraneoptera</taxon>
        <taxon>Hemiptera</taxon>
        <taxon>Auchenorrhyncha</taxon>
        <taxon>Cercopoidea</taxon>
        <taxon>Clastopteridae</taxon>
        <taxon>Clastoptera</taxon>
    </lineage>
</organism>